<feature type="compositionally biased region" description="Basic and acidic residues" evidence="1">
    <location>
        <begin position="11"/>
        <end position="20"/>
    </location>
</feature>
<evidence type="ECO:0000313" key="2">
    <source>
        <dbReference type="EMBL" id="MBW3117447.1"/>
    </source>
</evidence>
<comment type="caution">
    <text evidence="2">The sequence shown here is derived from an EMBL/GenBank/DDBJ whole genome shotgun (WGS) entry which is preliminary data.</text>
</comment>
<feature type="non-terminal residue" evidence="2">
    <location>
        <position position="1"/>
    </location>
</feature>
<protein>
    <submittedName>
        <fullName evidence="2">Uncharacterized protein</fullName>
    </submittedName>
</protein>
<sequence length="164" mass="19133">EKEFLNNQMKARGESFTSEKRSRYQKEVKLAYGRIMKNRKESDNIPIGDITHQEFIKIKKEAMLNTGIPYEGWLFKDVFEVLSIDKQNKIIGKLLNSFSNKSLNGESALFASIWLDMKEEAAQSASIKQQQSQAWLEKMRKIPLVITLEETINETEKLFNEFTY</sequence>
<dbReference type="EMBL" id="JAHWLI010000042">
    <property type="protein sequence ID" value="MBW3117447.1"/>
    <property type="molecule type" value="Genomic_DNA"/>
</dbReference>
<accession>A0AAE2ZCM0</accession>
<dbReference type="AlphaFoldDB" id="A0AAE2ZCM0"/>
<feature type="region of interest" description="Disordered" evidence="1">
    <location>
        <begin position="1"/>
        <end position="20"/>
    </location>
</feature>
<gene>
    <name evidence="2" type="ORF">KYI77_13390</name>
</gene>
<organism evidence="2 3">
    <name type="scientific">Providencia rettgeri</name>
    <dbReference type="NCBI Taxonomy" id="587"/>
    <lineage>
        <taxon>Bacteria</taxon>
        <taxon>Pseudomonadati</taxon>
        <taxon>Pseudomonadota</taxon>
        <taxon>Gammaproteobacteria</taxon>
        <taxon>Enterobacterales</taxon>
        <taxon>Morganellaceae</taxon>
        <taxon>Providencia</taxon>
    </lineage>
</organism>
<dbReference type="RefSeq" id="WP_219197701.1">
    <property type="nucleotide sequence ID" value="NZ_JAHWLI010000042.1"/>
</dbReference>
<reference evidence="2" key="1">
    <citation type="submission" date="2021-07" db="EMBL/GenBank/DDBJ databases">
        <authorList>
            <person name="Stanton E."/>
        </authorList>
    </citation>
    <scope>NUCLEOTIDE SEQUENCE</scope>
    <source>
        <strain evidence="2">2021EL-01139</strain>
    </source>
</reference>
<name>A0AAE2ZCM0_PRORE</name>
<dbReference type="Proteomes" id="UP001155882">
    <property type="component" value="Unassembled WGS sequence"/>
</dbReference>
<proteinExistence type="predicted"/>
<evidence type="ECO:0000313" key="3">
    <source>
        <dbReference type="Proteomes" id="UP001155882"/>
    </source>
</evidence>
<evidence type="ECO:0000256" key="1">
    <source>
        <dbReference type="SAM" id="MobiDB-lite"/>
    </source>
</evidence>